<dbReference type="EMBL" id="JALLKP010000005">
    <property type="protein sequence ID" value="KAK2195141.1"/>
    <property type="molecule type" value="Genomic_DNA"/>
</dbReference>
<dbReference type="Pfam" id="PF01920">
    <property type="entry name" value="Prefoldin_2"/>
    <property type="match status" value="1"/>
</dbReference>
<evidence type="ECO:0000256" key="1">
    <source>
        <dbReference type="ARBA" id="ARBA00008045"/>
    </source>
</evidence>
<organism evidence="3 4">
    <name type="scientific">Babesia duncani</name>
    <dbReference type="NCBI Taxonomy" id="323732"/>
    <lineage>
        <taxon>Eukaryota</taxon>
        <taxon>Sar</taxon>
        <taxon>Alveolata</taxon>
        <taxon>Apicomplexa</taxon>
        <taxon>Aconoidasida</taxon>
        <taxon>Piroplasmida</taxon>
        <taxon>Babesiidae</taxon>
        <taxon>Babesia</taxon>
    </lineage>
</organism>
<dbReference type="SUPFAM" id="SSF46579">
    <property type="entry name" value="Prefoldin"/>
    <property type="match status" value="1"/>
</dbReference>
<dbReference type="GO" id="GO:0016272">
    <property type="term" value="C:prefoldin complex"/>
    <property type="evidence" value="ECO:0007669"/>
    <property type="project" value="InterPro"/>
</dbReference>
<comment type="caution">
    <text evidence="3">The sequence shown here is derived from an EMBL/GenBank/DDBJ whole genome shotgun (WGS) entry which is preliminary data.</text>
</comment>
<feature type="coiled-coil region" evidence="2">
    <location>
        <begin position="32"/>
        <end position="59"/>
    </location>
</feature>
<dbReference type="Gene3D" id="1.10.287.370">
    <property type="match status" value="1"/>
</dbReference>
<dbReference type="AlphaFoldDB" id="A0AAD9PIF8"/>
<gene>
    <name evidence="3" type="ORF">BdWA1_003443</name>
</gene>
<evidence type="ECO:0000256" key="2">
    <source>
        <dbReference type="SAM" id="Coils"/>
    </source>
</evidence>
<protein>
    <submittedName>
        <fullName evidence="3">Bifunctional Prefoldin/Prefoldin beta-like</fullName>
    </submittedName>
</protein>
<dbReference type="InterPro" id="IPR002777">
    <property type="entry name" value="PFD_beta-like"/>
</dbReference>
<keyword evidence="2" id="KW-0175">Coiled coil</keyword>
<keyword evidence="4" id="KW-1185">Reference proteome</keyword>
<evidence type="ECO:0000313" key="4">
    <source>
        <dbReference type="Proteomes" id="UP001214638"/>
    </source>
</evidence>
<sequence length="147" mass="16863">MKLYNGVFTQSLFILMAAQADFDASLQLLQQIQETQGQIEILNTQIAKINKRITLLQVKHKRCDAALEYLTDTPADYRVYKQVSRLLILRNPEQVRCDLEAEKQTSIDDLPKFNKLREQLIAKLNSLSCQFVELNKHIAASRKVLSG</sequence>
<dbReference type="GeneID" id="94337740"/>
<reference evidence="3" key="1">
    <citation type="journal article" date="2023" name="Nat. Microbiol.">
        <title>Babesia duncani multi-omics identifies virulence factors and drug targets.</title>
        <authorList>
            <person name="Singh P."/>
            <person name="Lonardi S."/>
            <person name="Liang Q."/>
            <person name="Vydyam P."/>
            <person name="Khabirova E."/>
            <person name="Fang T."/>
            <person name="Gihaz S."/>
            <person name="Thekkiniath J."/>
            <person name="Munshi M."/>
            <person name="Abel S."/>
            <person name="Ciampossin L."/>
            <person name="Batugedara G."/>
            <person name="Gupta M."/>
            <person name="Lu X.M."/>
            <person name="Lenz T."/>
            <person name="Chakravarty S."/>
            <person name="Cornillot E."/>
            <person name="Hu Y."/>
            <person name="Ma W."/>
            <person name="Gonzalez L.M."/>
            <person name="Sanchez S."/>
            <person name="Estrada K."/>
            <person name="Sanchez-Flores A."/>
            <person name="Montero E."/>
            <person name="Harb O.S."/>
            <person name="Le Roch K.G."/>
            <person name="Mamoun C.B."/>
        </authorList>
    </citation>
    <scope>NUCLEOTIDE SEQUENCE</scope>
    <source>
        <strain evidence="3">WA1</strain>
    </source>
</reference>
<dbReference type="GO" id="GO:0006457">
    <property type="term" value="P:protein folding"/>
    <property type="evidence" value="ECO:0007669"/>
    <property type="project" value="InterPro"/>
</dbReference>
<dbReference type="RefSeq" id="XP_067801984.1">
    <property type="nucleotide sequence ID" value="XM_067948453.1"/>
</dbReference>
<proteinExistence type="inferred from homology"/>
<dbReference type="Proteomes" id="UP001214638">
    <property type="component" value="Unassembled WGS sequence"/>
</dbReference>
<dbReference type="KEGG" id="bdw:94337740"/>
<evidence type="ECO:0000313" key="3">
    <source>
        <dbReference type="EMBL" id="KAK2195141.1"/>
    </source>
</evidence>
<name>A0AAD9PIF8_9APIC</name>
<dbReference type="GO" id="GO:0051082">
    <property type="term" value="F:unfolded protein binding"/>
    <property type="evidence" value="ECO:0007669"/>
    <property type="project" value="InterPro"/>
</dbReference>
<comment type="similarity">
    <text evidence="1">Belongs to the prefoldin subunit beta family.</text>
</comment>
<dbReference type="InterPro" id="IPR009053">
    <property type="entry name" value="Prefoldin"/>
</dbReference>
<accession>A0AAD9PIF8</accession>